<dbReference type="InterPro" id="IPR016181">
    <property type="entry name" value="Acyl_CoA_acyltransferase"/>
</dbReference>
<sequence length="175" mass="20109">MKNIIVRPIEHDDLPEMWAVAFGPSADLKWMELNGPYFNDPVWTWPQFEQRFSEKFVGVPTAAVVCLDDRPIGMLSGYFEDGALGKWLEAGIVIYDATLWGQGIGTEVFRPWLEHLLTVYPELPHVGFTTWSGNLGMMRLGERSGMQLEGRISKVRYWQGEYYDSIKYGLLRTEI</sequence>
<dbReference type="PANTHER" id="PTHR43415:SF4">
    <property type="entry name" value="N-ACETYLTRANSFERASE DOMAIN-CONTAINING PROTEIN"/>
    <property type="match status" value="1"/>
</dbReference>
<dbReference type="SUPFAM" id="SSF55729">
    <property type="entry name" value="Acyl-CoA N-acyltransferases (Nat)"/>
    <property type="match status" value="1"/>
</dbReference>
<reference evidence="1 2" key="1">
    <citation type="journal article" date="2015" name="Genome Announc.">
        <title>Expanding the biotechnology potential of lactobacilli through comparative genomics of 213 strains and associated genera.</title>
        <authorList>
            <person name="Sun Z."/>
            <person name="Harris H.M."/>
            <person name="McCann A."/>
            <person name="Guo C."/>
            <person name="Argimon S."/>
            <person name="Zhang W."/>
            <person name="Yang X."/>
            <person name="Jeffery I.B."/>
            <person name="Cooney J.C."/>
            <person name="Kagawa T.F."/>
            <person name="Liu W."/>
            <person name="Song Y."/>
            <person name="Salvetti E."/>
            <person name="Wrobel A."/>
            <person name="Rasinkangas P."/>
            <person name="Parkhill J."/>
            <person name="Rea M.C."/>
            <person name="O'Sullivan O."/>
            <person name="Ritari J."/>
            <person name="Douillard F.P."/>
            <person name="Paul Ross R."/>
            <person name="Yang R."/>
            <person name="Briner A.E."/>
            <person name="Felis G.E."/>
            <person name="de Vos W.M."/>
            <person name="Barrangou R."/>
            <person name="Klaenhammer T.R."/>
            <person name="Caufield P.W."/>
            <person name="Cui Y."/>
            <person name="Zhang H."/>
            <person name="O'Toole P.W."/>
        </authorList>
    </citation>
    <scope>NUCLEOTIDE SEQUENCE [LARGE SCALE GENOMIC DNA]</scope>
    <source>
        <strain evidence="1 2">DSM 20410</strain>
    </source>
</reference>
<keyword evidence="2" id="KW-1185">Reference proteome</keyword>
<dbReference type="Proteomes" id="UP000051992">
    <property type="component" value="Unassembled WGS sequence"/>
</dbReference>
<dbReference type="OrthoDB" id="9795206at2"/>
<dbReference type="AlphaFoldDB" id="A0A0R2H7U1"/>
<dbReference type="InterPro" id="IPR000182">
    <property type="entry name" value="GNAT_dom"/>
</dbReference>
<dbReference type="PANTHER" id="PTHR43415">
    <property type="entry name" value="SPERMIDINE N(1)-ACETYLTRANSFERASE"/>
    <property type="match status" value="1"/>
</dbReference>
<proteinExistence type="predicted"/>
<dbReference type="RefSeq" id="WP_057745764.1">
    <property type="nucleotide sequence ID" value="NZ_BJLU01000002.1"/>
</dbReference>
<dbReference type="GO" id="GO:0016747">
    <property type="term" value="F:acyltransferase activity, transferring groups other than amino-acyl groups"/>
    <property type="evidence" value="ECO:0007669"/>
    <property type="project" value="InterPro"/>
</dbReference>
<accession>A0A0R2H7U1</accession>
<dbReference type="Gene3D" id="3.40.630.30">
    <property type="match status" value="1"/>
</dbReference>
<protein>
    <submittedName>
        <fullName evidence="1">Uncharacterized protein</fullName>
    </submittedName>
</protein>
<dbReference type="Pfam" id="PF13302">
    <property type="entry name" value="Acetyltransf_3"/>
    <property type="match status" value="1"/>
</dbReference>
<evidence type="ECO:0000313" key="1">
    <source>
        <dbReference type="EMBL" id="KRN46661.1"/>
    </source>
</evidence>
<dbReference type="PROSITE" id="PS51186">
    <property type="entry name" value="GNAT"/>
    <property type="match status" value="1"/>
</dbReference>
<dbReference type="PATRIC" id="fig|1629.5.peg.953"/>
<organism evidence="1 2">
    <name type="scientific">Weissella viridescens</name>
    <name type="common">Lactobacillus viridescens</name>
    <dbReference type="NCBI Taxonomy" id="1629"/>
    <lineage>
        <taxon>Bacteria</taxon>
        <taxon>Bacillati</taxon>
        <taxon>Bacillota</taxon>
        <taxon>Bacilli</taxon>
        <taxon>Lactobacillales</taxon>
        <taxon>Lactobacillaceae</taxon>
        <taxon>Weissella</taxon>
    </lineage>
</organism>
<gene>
    <name evidence="1" type="ORF">IV50_GL000946</name>
</gene>
<dbReference type="EMBL" id="JQBM01000002">
    <property type="protein sequence ID" value="KRN46661.1"/>
    <property type="molecule type" value="Genomic_DNA"/>
</dbReference>
<name>A0A0R2H7U1_WEIVI</name>
<comment type="caution">
    <text evidence="1">The sequence shown here is derived from an EMBL/GenBank/DDBJ whole genome shotgun (WGS) entry which is preliminary data.</text>
</comment>
<evidence type="ECO:0000313" key="2">
    <source>
        <dbReference type="Proteomes" id="UP000051992"/>
    </source>
</evidence>